<dbReference type="RefSeq" id="WP_399148846.1">
    <property type="nucleotide sequence ID" value="NZ_CP147982.1"/>
</dbReference>
<evidence type="ECO:0000256" key="1">
    <source>
        <dbReference type="SAM" id="SignalP"/>
    </source>
</evidence>
<gene>
    <name evidence="2" type="ORF">WAB15_32510</name>
</gene>
<reference evidence="2 3" key="1">
    <citation type="submission" date="2024-03" db="EMBL/GenBank/DDBJ databases">
        <title>The complete genome of Streptomyces sirii sp.nov.</title>
        <authorList>
            <person name="Zakalyukina Y.V."/>
            <person name="Belik A.R."/>
            <person name="Biryukov M.V."/>
            <person name="Baturina O.A."/>
            <person name="Kabilov M.R."/>
        </authorList>
    </citation>
    <scope>NUCLEOTIDE SEQUENCE [LARGE SCALE GENOMIC DNA]</scope>
    <source>
        <strain evidence="2 3">BP-8</strain>
    </source>
</reference>
<dbReference type="Proteomes" id="UP001626628">
    <property type="component" value="Chromosome"/>
</dbReference>
<evidence type="ECO:0000313" key="2">
    <source>
        <dbReference type="EMBL" id="WXK80355.1"/>
    </source>
</evidence>
<keyword evidence="1" id="KW-0732">Signal</keyword>
<sequence>MPFKPLRVTAALALVLALAAPAAAVAPAEPGTPAPTTFSALKGEARMEYPVDTEEVRFSIDASRGASRT</sequence>
<accession>A0ABZ2QVC6</accession>
<protein>
    <submittedName>
        <fullName evidence="2">Uncharacterized protein</fullName>
    </submittedName>
</protein>
<proteinExistence type="predicted"/>
<keyword evidence="3" id="KW-1185">Reference proteome</keyword>
<feature type="signal peptide" evidence="1">
    <location>
        <begin position="1"/>
        <end position="24"/>
    </location>
</feature>
<feature type="chain" id="PRO_5045742247" evidence="1">
    <location>
        <begin position="25"/>
        <end position="69"/>
    </location>
</feature>
<name>A0ABZ2QVC6_9ACTN</name>
<organism evidence="2 3">
    <name type="scientific">Streptomyces sirii</name>
    <dbReference type="NCBI Taxonomy" id="3127701"/>
    <lineage>
        <taxon>Bacteria</taxon>
        <taxon>Bacillati</taxon>
        <taxon>Actinomycetota</taxon>
        <taxon>Actinomycetes</taxon>
        <taxon>Kitasatosporales</taxon>
        <taxon>Streptomycetaceae</taxon>
        <taxon>Streptomyces</taxon>
    </lineage>
</organism>
<evidence type="ECO:0000313" key="3">
    <source>
        <dbReference type="Proteomes" id="UP001626628"/>
    </source>
</evidence>
<dbReference type="EMBL" id="CP147982">
    <property type="protein sequence ID" value="WXK80355.1"/>
    <property type="molecule type" value="Genomic_DNA"/>
</dbReference>